<evidence type="ECO:0000313" key="11">
    <source>
        <dbReference type="Proteomes" id="UP000225786"/>
    </source>
</evidence>
<dbReference type="EMBL" id="KX349294">
    <property type="protein sequence ID" value="AOO12269.1"/>
    <property type="molecule type" value="Genomic_DNA"/>
</dbReference>
<dbReference type="EMBL" id="KX349296">
    <property type="protein sequence ID" value="AOO12734.1"/>
    <property type="molecule type" value="Genomic_DNA"/>
</dbReference>
<evidence type="ECO:0000313" key="2">
    <source>
        <dbReference type="EMBL" id="AMO43335.1"/>
    </source>
</evidence>
<dbReference type="Proteomes" id="UP000226130">
    <property type="component" value="Segment"/>
</dbReference>
<protein>
    <submittedName>
        <fullName evidence="2">Baseplate wedge subunit</fullName>
    </submittedName>
</protein>
<accession>A0A127KMW1</accession>
<reference evidence="2 11" key="2">
    <citation type="submission" date="2016-01" db="EMBL/GenBank/DDBJ databases">
        <title>The genomic content and context of auxiliary metabolic genes in marine cyanophages.</title>
        <authorList>
            <person name="Marston M.F."/>
            <person name="Martiny J.B.H."/>
            <person name="Crummett L.T."/>
        </authorList>
    </citation>
    <scope>NUCLEOTIDE SEQUENCE [LARGE SCALE GENOMIC DNA]</scope>
    <source>
        <strain evidence="2">W2_07_0710</strain>
    </source>
</reference>
<dbReference type="Gene3D" id="3.10.450.40">
    <property type="match status" value="1"/>
</dbReference>
<dbReference type="Proteomes" id="UP000225786">
    <property type="component" value="Segment"/>
</dbReference>
<dbReference type="InterPro" id="IPR007048">
    <property type="entry name" value="IraD/Gp25-like"/>
</dbReference>
<dbReference type="SUPFAM" id="SSF160719">
    <property type="entry name" value="gpW/gp25-like"/>
    <property type="match status" value="1"/>
</dbReference>
<evidence type="ECO:0000313" key="8">
    <source>
        <dbReference type="EMBL" id="AOO12974.1"/>
    </source>
</evidence>
<dbReference type="EMBL" id="KU594607">
    <property type="protein sequence ID" value="AMO43335.1"/>
    <property type="molecule type" value="Genomic_DNA"/>
</dbReference>
<dbReference type="Proteomes" id="UP000221709">
    <property type="component" value="Segment"/>
</dbReference>
<evidence type="ECO:0000313" key="7">
    <source>
        <dbReference type="EMBL" id="AOO12734.1"/>
    </source>
</evidence>
<feature type="domain" description="IraD/Gp25-like" evidence="1">
    <location>
        <begin position="28"/>
        <end position="112"/>
    </location>
</feature>
<name>A0A127KMW1_9CAUD</name>
<dbReference type="EMBL" id="KX349292">
    <property type="protein sequence ID" value="AOO11807.1"/>
    <property type="molecule type" value="Genomic_DNA"/>
</dbReference>
<dbReference type="Proteomes" id="UP000223571">
    <property type="component" value="Segment"/>
</dbReference>
<evidence type="ECO:0000313" key="10">
    <source>
        <dbReference type="Proteomes" id="UP000222561"/>
    </source>
</evidence>
<gene>
    <name evidence="3" type="ORF">Np050604_091</name>
    <name evidence="4" type="ORF">Np200711_087</name>
    <name evidence="5" type="ORF">Np420711_087</name>
    <name evidence="6" type="ORF">Sn080709_091</name>
    <name evidence="7" type="ORF">Sn130910_087</name>
    <name evidence="8" type="ORF">W2100709_092</name>
    <name evidence="2" type="ORF">W270710_091</name>
</gene>
<dbReference type="EMBL" id="KX349295">
    <property type="protein sequence ID" value="AOO12508.1"/>
    <property type="molecule type" value="Genomic_DNA"/>
</dbReference>
<evidence type="ECO:0000259" key="1">
    <source>
        <dbReference type="Pfam" id="PF04965"/>
    </source>
</evidence>
<dbReference type="Proteomes" id="UP000225402">
    <property type="component" value="Segment"/>
</dbReference>
<organism evidence="2 11">
    <name type="scientific">Cyanophage S-RIM44</name>
    <dbReference type="NCBI Taxonomy" id="1278485"/>
    <lineage>
        <taxon>Viruses</taxon>
        <taxon>Duplodnaviria</taxon>
        <taxon>Heunggongvirae</taxon>
        <taxon>Uroviricota</taxon>
        <taxon>Caudoviricetes</taxon>
        <taxon>Pantevenvirales</taxon>
        <taxon>Kyanoviridae</taxon>
        <taxon>Vellamovirus</taxon>
        <taxon>Vellamovirus rhodeisland44</taxon>
    </lineage>
</organism>
<dbReference type="EMBL" id="KX349293">
    <property type="protein sequence ID" value="AOO12033.1"/>
    <property type="molecule type" value="Genomic_DNA"/>
</dbReference>
<dbReference type="Pfam" id="PF04965">
    <property type="entry name" value="GPW_gp25"/>
    <property type="match status" value="1"/>
</dbReference>
<evidence type="ECO:0000313" key="4">
    <source>
        <dbReference type="EMBL" id="AOO12033.1"/>
    </source>
</evidence>
<dbReference type="Proteomes" id="UP000222561">
    <property type="component" value="Segment"/>
</dbReference>
<keyword evidence="9" id="KW-1185">Reference proteome</keyword>
<sequence length="130" mass="14644">MAKFQTFKDLNVTFKPHPVTGDLIVKKDDAAIKQAVVNLLLTTKGERPFQPDLGSNLRNLLFETLDVATAAEIGDDIRQTLDQFEPRITVTGLEVDANFDDNGFDVALEFEIIGREDFPVAIEFFLERTR</sequence>
<evidence type="ECO:0000313" key="3">
    <source>
        <dbReference type="EMBL" id="AOO11807.1"/>
    </source>
</evidence>
<evidence type="ECO:0000313" key="5">
    <source>
        <dbReference type="EMBL" id="AOO12269.1"/>
    </source>
</evidence>
<evidence type="ECO:0000313" key="6">
    <source>
        <dbReference type="EMBL" id="AOO12508.1"/>
    </source>
</evidence>
<reference evidence="9 10" key="1">
    <citation type="journal article" date="2016" name="Environ. Microbiol.">
        <title>Genomic diversification of marine cyanophages into stable ecotypes.</title>
        <authorList>
            <person name="Marston M.F."/>
            <person name="Martiny J.B."/>
        </authorList>
    </citation>
    <scope>NUCLEOTIDE SEQUENCE [LARGE SCALE GENOMIC DNA]</scope>
    <source>
        <strain evidence="3">Np_05_0604</strain>
        <strain evidence="4">Np_20_0711</strain>
        <strain evidence="5">Np_42_0711</strain>
        <strain evidence="6">Sn_08_0709</strain>
        <strain evidence="7">Sn_13_0910</strain>
        <strain evidence="8">W2_10_0709</strain>
    </source>
</reference>
<evidence type="ECO:0000313" key="9">
    <source>
        <dbReference type="Proteomes" id="UP000221709"/>
    </source>
</evidence>
<dbReference type="EMBL" id="KX349297">
    <property type="protein sequence ID" value="AOO12974.1"/>
    <property type="molecule type" value="Genomic_DNA"/>
</dbReference>
<dbReference type="Proteomes" id="UP000225478">
    <property type="component" value="Segment"/>
</dbReference>
<proteinExistence type="predicted"/>